<dbReference type="AlphaFoldDB" id="A0A918KDP6"/>
<evidence type="ECO:0000313" key="2">
    <source>
        <dbReference type="Proteomes" id="UP000626148"/>
    </source>
</evidence>
<dbReference type="Proteomes" id="UP000626148">
    <property type="component" value="Unassembled WGS sequence"/>
</dbReference>
<reference evidence="1" key="2">
    <citation type="submission" date="2020-09" db="EMBL/GenBank/DDBJ databases">
        <authorList>
            <person name="Sun Q."/>
            <person name="Kim S."/>
        </authorList>
    </citation>
    <scope>NUCLEOTIDE SEQUENCE</scope>
    <source>
        <strain evidence="1">KCTC 22169</strain>
    </source>
</reference>
<accession>A0A918KDP6</accession>
<comment type="caution">
    <text evidence="1">The sequence shown here is derived from an EMBL/GenBank/DDBJ whole genome shotgun (WGS) entry which is preliminary data.</text>
</comment>
<organism evidence="1 2">
    <name type="scientific">Saccharospirillum salsuginis</name>
    <dbReference type="NCBI Taxonomy" id="418750"/>
    <lineage>
        <taxon>Bacteria</taxon>
        <taxon>Pseudomonadati</taxon>
        <taxon>Pseudomonadota</taxon>
        <taxon>Gammaproteobacteria</taxon>
        <taxon>Oceanospirillales</taxon>
        <taxon>Saccharospirillaceae</taxon>
        <taxon>Saccharospirillum</taxon>
    </lineage>
</organism>
<proteinExistence type="predicted"/>
<reference evidence="1" key="1">
    <citation type="journal article" date="2014" name="Int. J. Syst. Evol. Microbiol.">
        <title>Complete genome sequence of Corynebacterium casei LMG S-19264T (=DSM 44701T), isolated from a smear-ripened cheese.</title>
        <authorList>
            <consortium name="US DOE Joint Genome Institute (JGI-PGF)"/>
            <person name="Walter F."/>
            <person name="Albersmeier A."/>
            <person name="Kalinowski J."/>
            <person name="Ruckert C."/>
        </authorList>
    </citation>
    <scope>NUCLEOTIDE SEQUENCE</scope>
    <source>
        <strain evidence="1">KCTC 22169</strain>
    </source>
</reference>
<protein>
    <submittedName>
        <fullName evidence="1">Uncharacterized protein</fullName>
    </submittedName>
</protein>
<gene>
    <name evidence="1" type="ORF">GCM10007392_29760</name>
</gene>
<keyword evidence="2" id="KW-1185">Reference proteome</keyword>
<sequence length="61" mass="7146">MKGCKQEREGVLDQYGIPDKVIVFEEGDYYTQHWSYQLQPVTYILRETVSSGDCLVNEVRM</sequence>
<evidence type="ECO:0000313" key="1">
    <source>
        <dbReference type="EMBL" id="GGX59819.1"/>
    </source>
</evidence>
<dbReference type="EMBL" id="BMXR01000007">
    <property type="protein sequence ID" value="GGX59819.1"/>
    <property type="molecule type" value="Genomic_DNA"/>
</dbReference>
<name>A0A918KDP6_9GAMM</name>